<sequence>MSGDLWVSRGRRVAAAAALAIGLTACGGSSTSPSSGAASTAQSPPSSDAASEASSPTATSADESEWLALDMKVRVVNLWHPVDSTTGGAVDVYSEIAQDGKKLMTVAPGTVSELVVPYMKKLVAGEGEKTFNLSFYPEGKTVRDDELIYQGETSASGLVLTYVLLPPSPDSDGGSSIQVFADETGSSTDWSTSLVGTPPAGKAALMLNATALQYAGKDPNDYPTYLASTTAGKCIGYLDGDGTEHTDTSSFSLIGGTSGMTVVLDQGEQIRINKTGPTSEGVDKVCASKPVVPATDTGLTAGRRAYGFLYGTDPSAPQLLLVPIG</sequence>
<name>A0ABP4WG52_9MICO</name>
<keyword evidence="3" id="KW-1185">Reference proteome</keyword>
<gene>
    <name evidence="2" type="ORF">GCM10009810_10140</name>
</gene>
<proteinExistence type="predicted"/>
<dbReference type="EMBL" id="BAAAPN010000027">
    <property type="protein sequence ID" value="GAA1751931.1"/>
    <property type="molecule type" value="Genomic_DNA"/>
</dbReference>
<evidence type="ECO:0000256" key="1">
    <source>
        <dbReference type="SAM" id="MobiDB-lite"/>
    </source>
</evidence>
<reference evidence="3" key="1">
    <citation type="journal article" date="2019" name="Int. J. Syst. Evol. Microbiol.">
        <title>The Global Catalogue of Microorganisms (GCM) 10K type strain sequencing project: providing services to taxonomists for standard genome sequencing and annotation.</title>
        <authorList>
            <consortium name="The Broad Institute Genomics Platform"/>
            <consortium name="The Broad Institute Genome Sequencing Center for Infectious Disease"/>
            <person name="Wu L."/>
            <person name="Ma J."/>
        </authorList>
    </citation>
    <scope>NUCLEOTIDE SEQUENCE [LARGE SCALE GENOMIC DNA]</scope>
    <source>
        <strain evidence="3">JCM 15591</strain>
    </source>
</reference>
<organism evidence="2 3">
    <name type="scientific">Nostocoides vanveenii</name>
    <dbReference type="NCBI Taxonomy" id="330835"/>
    <lineage>
        <taxon>Bacteria</taxon>
        <taxon>Bacillati</taxon>
        <taxon>Actinomycetota</taxon>
        <taxon>Actinomycetes</taxon>
        <taxon>Micrococcales</taxon>
        <taxon>Intrasporangiaceae</taxon>
        <taxon>Nostocoides</taxon>
    </lineage>
</organism>
<evidence type="ECO:0000313" key="2">
    <source>
        <dbReference type="EMBL" id="GAA1751931.1"/>
    </source>
</evidence>
<comment type="caution">
    <text evidence="2">The sequence shown here is derived from an EMBL/GenBank/DDBJ whole genome shotgun (WGS) entry which is preliminary data.</text>
</comment>
<accession>A0ABP4WG52</accession>
<protein>
    <submittedName>
        <fullName evidence="2">Uncharacterized protein</fullName>
    </submittedName>
</protein>
<evidence type="ECO:0000313" key="3">
    <source>
        <dbReference type="Proteomes" id="UP001501475"/>
    </source>
</evidence>
<dbReference type="Proteomes" id="UP001501475">
    <property type="component" value="Unassembled WGS sequence"/>
</dbReference>
<feature type="region of interest" description="Disordered" evidence="1">
    <location>
        <begin position="29"/>
        <end position="61"/>
    </location>
</feature>